<name>A0A841JLZ0_9BACT</name>
<feature type="signal peptide" evidence="1">
    <location>
        <begin position="1"/>
        <end position="17"/>
    </location>
</feature>
<dbReference type="OrthoDB" id="120519at2"/>
<keyword evidence="1" id="KW-0732">Signal</keyword>
<gene>
    <name evidence="2" type="ORF">HNQ77_000181</name>
</gene>
<comment type="caution">
    <text evidence="2">The sequence shown here is derived from an EMBL/GenBank/DDBJ whole genome shotgun (WGS) entry which is preliminary data.</text>
</comment>
<feature type="chain" id="PRO_5032861072" description="Outer membrane protein beta-barrel domain-containing protein" evidence="1">
    <location>
        <begin position="18"/>
        <end position="297"/>
    </location>
</feature>
<reference evidence="2 3" key="1">
    <citation type="submission" date="2020-08" db="EMBL/GenBank/DDBJ databases">
        <title>Genomic Encyclopedia of Type Strains, Phase IV (KMG-IV): sequencing the most valuable type-strain genomes for metagenomic binning, comparative biology and taxonomic classification.</title>
        <authorList>
            <person name="Goeker M."/>
        </authorList>
    </citation>
    <scope>NUCLEOTIDE SEQUENCE [LARGE SCALE GENOMIC DNA]</scope>
    <source>
        <strain evidence="2 3">DSM 103733</strain>
    </source>
</reference>
<proteinExistence type="predicted"/>
<evidence type="ECO:0008006" key="4">
    <source>
        <dbReference type="Google" id="ProtNLM"/>
    </source>
</evidence>
<organism evidence="2 3">
    <name type="scientific">Silvibacterium bohemicum</name>
    <dbReference type="NCBI Taxonomy" id="1577686"/>
    <lineage>
        <taxon>Bacteria</taxon>
        <taxon>Pseudomonadati</taxon>
        <taxon>Acidobacteriota</taxon>
        <taxon>Terriglobia</taxon>
        <taxon>Terriglobales</taxon>
        <taxon>Acidobacteriaceae</taxon>
        <taxon>Silvibacterium</taxon>
    </lineage>
</organism>
<evidence type="ECO:0000313" key="2">
    <source>
        <dbReference type="EMBL" id="MBB6142243.1"/>
    </source>
</evidence>
<protein>
    <recommendedName>
        <fullName evidence="4">Outer membrane protein beta-barrel domain-containing protein</fullName>
    </recommendedName>
</protein>
<evidence type="ECO:0000313" key="3">
    <source>
        <dbReference type="Proteomes" id="UP000538666"/>
    </source>
</evidence>
<keyword evidence="3" id="KW-1185">Reference proteome</keyword>
<dbReference type="Gene3D" id="2.40.160.170">
    <property type="match status" value="1"/>
</dbReference>
<evidence type="ECO:0000256" key="1">
    <source>
        <dbReference type="SAM" id="SignalP"/>
    </source>
</evidence>
<dbReference type="AlphaFoldDB" id="A0A841JLZ0"/>
<accession>A0A841JLZ0</accession>
<sequence>MASLRAVFALIFLAAFAAYSQAQSVSSAAMLADSSPSPVSFSSSRTGVDAIAGVPASGSSGSAGGITRGQPAPSSTGMGAFSRIAIGEYSSPLGIGVGVAAPVTRSTNLRLGWNFFNYSLTGTDDGANYAGHLHFRSLQASADWFPFHGSFHVSPGLLFNNQNRVTAQGGIAGGTSFTLNDVNYYSDNADPVFGSGSVHFKSVAPMFTAGWGNWVSRREHKHLTFPFEAGFAYTGEATVKLNLQGSVCNDPGNLYCGQIATDPSVQANINGQIAKLQKDLQWIRFYPIISGGVVYKF</sequence>
<dbReference type="RefSeq" id="WP_050057496.1">
    <property type="nucleotide sequence ID" value="NZ_JACHEK010000001.1"/>
</dbReference>
<dbReference type="EMBL" id="JACHEK010000001">
    <property type="protein sequence ID" value="MBB6142243.1"/>
    <property type="molecule type" value="Genomic_DNA"/>
</dbReference>
<dbReference type="Proteomes" id="UP000538666">
    <property type="component" value="Unassembled WGS sequence"/>
</dbReference>